<evidence type="ECO:0000256" key="1">
    <source>
        <dbReference type="SAM" id="Phobius"/>
    </source>
</evidence>
<dbReference type="EMBL" id="AQFM01000039">
    <property type="protein sequence ID" value="EOR06451.1"/>
    <property type="molecule type" value="Genomic_DNA"/>
</dbReference>
<keyword evidence="1" id="KW-0472">Membrane</keyword>
<dbReference type="Proteomes" id="UP000016201">
    <property type="component" value="Unassembled WGS sequence"/>
</dbReference>
<proteinExistence type="predicted"/>
<gene>
    <name evidence="2" type="ORF">I593_02318</name>
</gene>
<keyword evidence="1" id="KW-1133">Transmembrane helix</keyword>
<feature type="transmembrane region" description="Helical" evidence="1">
    <location>
        <begin position="55"/>
        <end position="76"/>
    </location>
</feature>
<keyword evidence="1" id="KW-0812">Transmembrane</keyword>
<reference evidence="2 3" key="1">
    <citation type="submission" date="2013-03" db="EMBL/GenBank/DDBJ databases">
        <title>The Genome Sequence of Acinetobacter tandoii CIP 107469.</title>
        <authorList>
            <consortium name="The Broad Institute Genome Sequencing Platform"/>
            <consortium name="The Broad Institute Genome Sequencing Center for Infectious Disease"/>
            <person name="Cerqueira G."/>
            <person name="Feldgarden M."/>
            <person name="Courvalin P."/>
            <person name="Perichon B."/>
            <person name="Grillot-Courvalin C."/>
            <person name="Clermont D."/>
            <person name="Rocha E."/>
            <person name="Yoon E.-J."/>
            <person name="Nemec A."/>
            <person name="Walker B."/>
            <person name="Young S.K."/>
            <person name="Zeng Q."/>
            <person name="Gargeya S."/>
            <person name="Fitzgerald M."/>
            <person name="Haas B."/>
            <person name="Abouelleil A."/>
            <person name="Alvarado L."/>
            <person name="Arachchi H.M."/>
            <person name="Berlin A.M."/>
            <person name="Chapman S.B."/>
            <person name="Dewar J."/>
            <person name="Goldberg J."/>
            <person name="Griggs A."/>
            <person name="Gujja S."/>
            <person name="Hansen M."/>
            <person name="Howarth C."/>
            <person name="Imamovic A."/>
            <person name="Larimer J."/>
            <person name="McCowan C."/>
            <person name="Murphy C."/>
            <person name="Neiman D."/>
            <person name="Pearson M."/>
            <person name="Priest M."/>
            <person name="Roberts A."/>
            <person name="Saif S."/>
            <person name="Shea T."/>
            <person name="Sisk P."/>
            <person name="Sykes S."/>
            <person name="Wortman J."/>
            <person name="Nusbaum C."/>
            <person name="Birren B."/>
        </authorList>
    </citation>
    <scope>NUCLEOTIDE SEQUENCE [LARGE SCALE GENOMIC DNA]</scope>
    <source>
        <strain evidence="2 3">CIP 107469</strain>
    </source>
</reference>
<dbReference type="PATRIC" id="fig|1120927.3.peg.2251"/>
<keyword evidence="3" id="KW-1185">Reference proteome</keyword>
<evidence type="ECO:0008006" key="4">
    <source>
        <dbReference type="Google" id="ProtNLM"/>
    </source>
</evidence>
<dbReference type="AlphaFoldDB" id="R9B226"/>
<comment type="caution">
    <text evidence="2">The sequence shown here is derived from an EMBL/GenBank/DDBJ whole genome shotgun (WGS) entry which is preliminary data.</text>
</comment>
<protein>
    <recommendedName>
        <fullName evidence="4">Holin</fullName>
    </recommendedName>
</protein>
<accession>R9B226</accession>
<organism evidence="2 3">
    <name type="scientific">Acinetobacter tandoii DSM 14970 = CIP 107469</name>
    <dbReference type="NCBI Taxonomy" id="1120927"/>
    <lineage>
        <taxon>Bacteria</taxon>
        <taxon>Pseudomonadati</taxon>
        <taxon>Pseudomonadota</taxon>
        <taxon>Gammaproteobacteria</taxon>
        <taxon>Moraxellales</taxon>
        <taxon>Moraxellaceae</taxon>
        <taxon>Acinetobacter</taxon>
    </lineage>
</organism>
<sequence>MQAPHRGFFYVKNSGNNMSETTTAVAETSAAIAGKVTTATGIGVTLVSWAATWDWGFLIGVGIGLAGLIISFMNFLSNRQFQKRKDQREQEIHELEKRKLNGECNVKD</sequence>
<name>R9B226_9GAMM</name>
<evidence type="ECO:0000313" key="3">
    <source>
        <dbReference type="Proteomes" id="UP000016201"/>
    </source>
</evidence>
<evidence type="ECO:0000313" key="2">
    <source>
        <dbReference type="EMBL" id="EOR06451.1"/>
    </source>
</evidence>